<evidence type="ECO:0000256" key="4">
    <source>
        <dbReference type="ARBA" id="ARBA00023239"/>
    </source>
</evidence>
<dbReference type="NCBIfam" id="NF002963">
    <property type="entry name" value="PRK03634.1"/>
    <property type="match status" value="1"/>
</dbReference>
<dbReference type="InterPro" id="IPR001303">
    <property type="entry name" value="Aldolase_II/adducin_N"/>
</dbReference>
<dbReference type="EC" id="4.1.2.19" evidence="6 7"/>
<dbReference type="Gene3D" id="3.40.225.10">
    <property type="entry name" value="Class II aldolase/adducin N-terminal domain"/>
    <property type="match status" value="1"/>
</dbReference>
<feature type="domain" description="Class II aldolase/adducin N-terminal" evidence="8">
    <location>
        <begin position="35"/>
        <end position="261"/>
    </location>
</feature>
<comment type="pathway">
    <text evidence="6">Carbohydrate degradation; L-rhamnose degradation; glycerone phosphate from L-rhamnose: step 3/3.</text>
</comment>
<evidence type="ECO:0000256" key="6">
    <source>
        <dbReference type="HAMAP-Rule" id="MF_00770"/>
    </source>
</evidence>
<evidence type="ECO:0000256" key="1">
    <source>
        <dbReference type="ARBA" id="ARBA00022490"/>
    </source>
</evidence>
<accession>A0A0R2CFZ3</accession>
<evidence type="ECO:0000256" key="7">
    <source>
        <dbReference type="NCBIfam" id="TIGR02624"/>
    </source>
</evidence>
<evidence type="ECO:0000256" key="5">
    <source>
        <dbReference type="ARBA" id="ARBA00023308"/>
    </source>
</evidence>
<dbReference type="PATRIC" id="fig|1423810.4.peg.1289"/>
<dbReference type="PANTHER" id="PTHR22789:SF0">
    <property type="entry name" value="3-OXO-TETRONATE 4-PHOSPHATE DECARBOXYLASE-RELATED"/>
    <property type="match status" value="1"/>
</dbReference>
<comment type="cofactor">
    <cofactor evidence="6">
        <name>Zn(2+)</name>
        <dbReference type="ChEBI" id="CHEBI:29105"/>
    </cofactor>
    <text evidence="6">Binds 1 zinc ion per subunit.</text>
</comment>
<feature type="binding site" evidence="6">
    <location>
        <position position="165"/>
    </location>
    <ligand>
        <name>Zn(2+)</name>
        <dbReference type="ChEBI" id="CHEBI:29105"/>
    </ligand>
</feature>
<dbReference type="InterPro" id="IPR050197">
    <property type="entry name" value="Aldolase_class_II_sugar_metab"/>
</dbReference>
<dbReference type="GO" id="GO:0008994">
    <property type="term" value="F:rhamnulose-1-phosphate aldolase activity"/>
    <property type="evidence" value="ECO:0007669"/>
    <property type="project" value="UniProtKB-UniRule"/>
</dbReference>
<keyword evidence="5 6" id="KW-0684">Rhamnose metabolism</keyword>
<evidence type="ECO:0000313" key="9">
    <source>
        <dbReference type="EMBL" id="KRM87100.1"/>
    </source>
</evidence>
<keyword evidence="3 6" id="KW-0862">Zinc</keyword>
<keyword evidence="10" id="KW-1185">Reference proteome</keyword>
<keyword evidence="2 6" id="KW-0479">Metal-binding</keyword>
<dbReference type="AlphaFoldDB" id="A0A0R2CFZ3"/>
<comment type="function">
    <text evidence="6">Catalyzes the reversible cleavage of L-rhamnulose-1-phosphate to dihydroxyacetone phosphate (DHAP) and L-lactaldehyde.</text>
</comment>
<dbReference type="GO" id="GO:0005829">
    <property type="term" value="C:cytosol"/>
    <property type="evidence" value="ECO:0007669"/>
    <property type="project" value="TreeGrafter"/>
</dbReference>
<dbReference type="InterPro" id="IPR036409">
    <property type="entry name" value="Aldolase_II/adducin_N_sf"/>
</dbReference>
<comment type="subcellular location">
    <subcellularLocation>
        <location evidence="6">Cytoplasm</location>
    </subcellularLocation>
</comment>
<keyword evidence="4 6" id="KW-0456">Lyase</keyword>
<dbReference type="STRING" id="1423810.FD19_GL001252"/>
<comment type="similarity">
    <text evidence="6">Belongs to the aldolase class II family. RhaD subfamily.</text>
</comment>
<dbReference type="EMBL" id="AYZK01000003">
    <property type="protein sequence ID" value="KRM87100.1"/>
    <property type="molecule type" value="Genomic_DNA"/>
</dbReference>
<sequence>MSFDGEGRKIDMADEKTEFLNPEYTQAFVDSPYVAQMKKVTWLLYDHGWDERNGGNVSYRLTEDELRGYGDVHEVNRVIPIKFDASELAGDYFLVTGTGRYFKNVRDFPERDTGLVRIRKDGHSVDLMWGFSDGGQPTSEFPAHLMTHINRLKQDSKQHVVMHCHPTNLVAMSFTVPLEEKRFSRILWKMQAESIVVFPEGIGVLPYMTPGTNEIGSATADKMNSFRLVLWPQHGIFAAGESIDEAFGLIETVEKAATIYTAIKAQGGTILNEITDKNLQQLADRFDLIPNQEFMHGDLLVSPLSKVTA</sequence>
<feature type="binding site" evidence="6">
    <location>
        <position position="234"/>
    </location>
    <ligand>
        <name>Zn(2+)</name>
        <dbReference type="ChEBI" id="CHEBI:29105"/>
    </ligand>
</feature>
<name>A0A0R2CFZ3_9LACO</name>
<organism evidence="9 10">
    <name type="scientific">Lacticaseibacillus thailandensis DSM 22698 = JCM 13996</name>
    <dbReference type="NCBI Taxonomy" id="1423810"/>
    <lineage>
        <taxon>Bacteria</taxon>
        <taxon>Bacillati</taxon>
        <taxon>Bacillota</taxon>
        <taxon>Bacilli</taxon>
        <taxon>Lactobacillales</taxon>
        <taxon>Lactobacillaceae</taxon>
        <taxon>Lacticaseibacillus</taxon>
    </lineage>
</organism>
<dbReference type="Pfam" id="PF00596">
    <property type="entry name" value="Aldolase_II"/>
    <property type="match status" value="1"/>
</dbReference>
<evidence type="ECO:0000313" key="10">
    <source>
        <dbReference type="Proteomes" id="UP000051789"/>
    </source>
</evidence>
<evidence type="ECO:0000259" key="8">
    <source>
        <dbReference type="SMART" id="SM01007"/>
    </source>
</evidence>
<dbReference type="NCBIfam" id="TIGR02624">
    <property type="entry name" value="rhamnu_1P_ald"/>
    <property type="match status" value="1"/>
</dbReference>
<feature type="binding site" evidence="6">
    <location>
        <position position="163"/>
    </location>
    <ligand>
        <name>Zn(2+)</name>
        <dbReference type="ChEBI" id="CHEBI:29105"/>
    </ligand>
</feature>
<proteinExistence type="inferred from homology"/>
<evidence type="ECO:0000256" key="2">
    <source>
        <dbReference type="ARBA" id="ARBA00022723"/>
    </source>
</evidence>
<dbReference type="SUPFAM" id="SSF53639">
    <property type="entry name" value="AraD/HMP-PK domain-like"/>
    <property type="match status" value="1"/>
</dbReference>
<dbReference type="GO" id="GO:0046872">
    <property type="term" value="F:metal ion binding"/>
    <property type="evidence" value="ECO:0007669"/>
    <property type="project" value="UniProtKB-KW"/>
</dbReference>
<gene>
    <name evidence="6" type="primary">rhaD</name>
    <name evidence="9" type="ORF">FD19_GL001252</name>
</gene>
<evidence type="ECO:0000256" key="3">
    <source>
        <dbReference type="ARBA" id="ARBA00022833"/>
    </source>
</evidence>
<reference evidence="9 10" key="1">
    <citation type="journal article" date="2015" name="Genome Announc.">
        <title>Expanding the biotechnology potential of lactobacilli through comparative genomics of 213 strains and associated genera.</title>
        <authorList>
            <person name="Sun Z."/>
            <person name="Harris H.M."/>
            <person name="McCann A."/>
            <person name="Guo C."/>
            <person name="Argimon S."/>
            <person name="Zhang W."/>
            <person name="Yang X."/>
            <person name="Jeffery I.B."/>
            <person name="Cooney J.C."/>
            <person name="Kagawa T.F."/>
            <person name="Liu W."/>
            <person name="Song Y."/>
            <person name="Salvetti E."/>
            <person name="Wrobel A."/>
            <person name="Rasinkangas P."/>
            <person name="Parkhill J."/>
            <person name="Rea M.C."/>
            <person name="O'Sullivan O."/>
            <person name="Ritari J."/>
            <person name="Douillard F.P."/>
            <person name="Paul Ross R."/>
            <person name="Yang R."/>
            <person name="Briner A.E."/>
            <person name="Felis G.E."/>
            <person name="de Vos W.M."/>
            <person name="Barrangou R."/>
            <person name="Klaenhammer T.R."/>
            <person name="Caufield P.W."/>
            <person name="Cui Y."/>
            <person name="Zhang H."/>
            <person name="O'Toole P.W."/>
        </authorList>
    </citation>
    <scope>NUCLEOTIDE SEQUENCE [LARGE SCALE GENOMIC DNA]</scope>
    <source>
        <strain evidence="9 10">DSM 22698</strain>
    </source>
</reference>
<dbReference type="UniPathway" id="UPA00541">
    <property type="reaction ID" value="UER00603"/>
</dbReference>
<feature type="active site" evidence="6">
    <location>
        <position position="140"/>
    </location>
</feature>
<comment type="caution">
    <text evidence="9">The sequence shown here is derived from an EMBL/GenBank/DDBJ whole genome shotgun (WGS) entry which is preliminary data.</text>
</comment>
<keyword evidence="1 6" id="KW-0963">Cytoplasm</keyword>
<dbReference type="InterPro" id="IPR013447">
    <property type="entry name" value="Rhamnulose-1-P_Aldolase"/>
</dbReference>
<dbReference type="GO" id="GO:0019323">
    <property type="term" value="P:pentose catabolic process"/>
    <property type="evidence" value="ECO:0007669"/>
    <property type="project" value="TreeGrafter"/>
</dbReference>
<dbReference type="HAMAP" id="MF_00770">
    <property type="entry name" value="RhaD"/>
    <property type="match status" value="1"/>
</dbReference>
<dbReference type="Proteomes" id="UP000051789">
    <property type="component" value="Unassembled WGS sequence"/>
</dbReference>
<comment type="catalytic activity">
    <reaction evidence="6">
        <text>L-rhamnulose 1-phosphate = (S)-lactaldehyde + dihydroxyacetone phosphate</text>
        <dbReference type="Rhea" id="RHEA:19689"/>
        <dbReference type="ChEBI" id="CHEBI:18041"/>
        <dbReference type="ChEBI" id="CHEBI:57642"/>
        <dbReference type="ChEBI" id="CHEBI:58313"/>
        <dbReference type="EC" id="4.1.2.19"/>
    </reaction>
</comment>
<dbReference type="PANTHER" id="PTHR22789">
    <property type="entry name" value="FUCULOSE PHOSPHATE ALDOLASE"/>
    <property type="match status" value="1"/>
</dbReference>
<dbReference type="SMART" id="SM01007">
    <property type="entry name" value="Aldolase_II"/>
    <property type="match status" value="1"/>
</dbReference>
<protein>
    <recommendedName>
        <fullName evidence="6 7">Rhamnulose-1-phosphate aldolase</fullName>
        <ecNumber evidence="6 7">4.1.2.19</ecNumber>
    </recommendedName>
</protein>
<dbReference type="GO" id="GO:0019301">
    <property type="term" value="P:rhamnose catabolic process"/>
    <property type="evidence" value="ECO:0007669"/>
    <property type="project" value="UniProtKB-UniRule"/>
</dbReference>